<proteinExistence type="predicted"/>
<protein>
    <submittedName>
        <fullName evidence="1">Putative Phytoene dehydrogenase</fullName>
    </submittedName>
</protein>
<sequence>MTDIHCVGGEAGVDVEIGDWPLFKAEAAGHVEVIRQRQHAALHIDAIDVGAVEVQQEGLRPGADLHAGSIGGEEIHRRNAAPEGPSLALVVLDGDAVASESQTIDADELGVGCAGLERRVVGQERIDRKEIDHGQVEILHPQPHRLRVEGVVVGGVAVAIGVGEGVGVPGGDVVAADADKGVGVGQADLDGGGELILNHRAVAEQIAAAAVLRRHRLPRGLQIEGPVHMDEVADVEGGHAAEGIGQGIGEVVAVELHAQRGVGRRVIGLDAQQAAVDLFDLQAEAVVILLDVEVERAVAKAEQAGGVLKRAIDRTKGQNVECLPHLGQKVVEQGDLQRTGQVRRAGDLQLVVAVVDHFDAGTGGEPANLDLQRRAAGLGVGVLGDDARRVARTDHAVIEHRALHRAGSVQGGRRVDAQRGVGGQQRLIRGQMQRGGVGGLLRGQIGVDIRRLRVVGQRRCRQDIRRQEDALLQHLGQTAQRIGRLLCPAGA</sequence>
<evidence type="ECO:0000313" key="2">
    <source>
        <dbReference type="Proteomes" id="UP000194003"/>
    </source>
</evidence>
<reference evidence="1 2" key="1">
    <citation type="journal article" date="2016" name="BMC Genomics">
        <title>Combined genomic and structural analyses of a cultured magnetotactic bacterium reveals its niche adaptation to a dynamic environment.</title>
        <authorList>
            <person name="Araujo A.C."/>
            <person name="Morillo V."/>
            <person name="Cypriano J."/>
            <person name="Teixeira L.C."/>
            <person name="Leao P."/>
            <person name="Lyra S."/>
            <person name="Almeida L.G."/>
            <person name="Bazylinski D.A."/>
            <person name="Vasconcellos A.T."/>
            <person name="Abreu F."/>
            <person name="Lins U."/>
        </authorList>
    </citation>
    <scope>NUCLEOTIDE SEQUENCE [LARGE SCALE GENOMIC DNA]</scope>
    <source>
        <strain evidence="1 2">IT-1</strain>
    </source>
</reference>
<evidence type="ECO:0000313" key="1">
    <source>
        <dbReference type="EMBL" id="OSM04097.1"/>
    </source>
</evidence>
<organism evidence="1 2">
    <name type="scientific">Magnetofaba australis IT-1</name>
    <dbReference type="NCBI Taxonomy" id="1434232"/>
    <lineage>
        <taxon>Bacteria</taxon>
        <taxon>Pseudomonadati</taxon>
        <taxon>Pseudomonadota</taxon>
        <taxon>Magnetococcia</taxon>
        <taxon>Magnetococcales</taxon>
        <taxon>Magnetococcaceae</taxon>
        <taxon>Magnetofaba</taxon>
    </lineage>
</organism>
<name>A0A1Y2K410_9PROT</name>
<gene>
    <name evidence="1" type="primary">crtI</name>
    <name evidence="1" type="ORF">MAIT1_03637</name>
</gene>
<dbReference type="Proteomes" id="UP000194003">
    <property type="component" value="Unassembled WGS sequence"/>
</dbReference>
<accession>A0A1Y2K410</accession>
<keyword evidence="2" id="KW-1185">Reference proteome</keyword>
<dbReference type="EMBL" id="LVJN01000019">
    <property type="protein sequence ID" value="OSM04097.1"/>
    <property type="molecule type" value="Genomic_DNA"/>
</dbReference>
<comment type="caution">
    <text evidence="1">The sequence shown here is derived from an EMBL/GenBank/DDBJ whole genome shotgun (WGS) entry which is preliminary data.</text>
</comment>
<dbReference type="AlphaFoldDB" id="A0A1Y2K410"/>